<protein>
    <submittedName>
        <fullName evidence="1">Uncharacterized protein</fullName>
    </submittedName>
</protein>
<organism evidence="1 2">
    <name type="scientific">Porphyridium purpureum</name>
    <name type="common">Red alga</name>
    <name type="synonym">Porphyridium cruentum</name>
    <dbReference type="NCBI Taxonomy" id="35688"/>
    <lineage>
        <taxon>Eukaryota</taxon>
        <taxon>Rhodophyta</taxon>
        <taxon>Bangiophyceae</taxon>
        <taxon>Porphyridiales</taxon>
        <taxon>Porphyridiaceae</taxon>
        <taxon>Porphyridium</taxon>
    </lineage>
</organism>
<comment type="caution">
    <text evidence="1">The sequence shown here is derived from an EMBL/GenBank/DDBJ whole genome shotgun (WGS) entry which is preliminary data.</text>
</comment>
<keyword evidence="2" id="KW-1185">Reference proteome</keyword>
<reference evidence="2" key="1">
    <citation type="journal article" date="2019" name="Nat. Commun.">
        <title>Expansion of phycobilisome linker gene families in mesophilic red algae.</title>
        <authorList>
            <person name="Lee J."/>
            <person name="Kim D."/>
            <person name="Bhattacharya D."/>
            <person name="Yoon H.S."/>
        </authorList>
    </citation>
    <scope>NUCLEOTIDE SEQUENCE [LARGE SCALE GENOMIC DNA]</scope>
    <source>
        <strain evidence="2">CCMP 1328</strain>
    </source>
</reference>
<evidence type="ECO:0000313" key="2">
    <source>
        <dbReference type="Proteomes" id="UP000324585"/>
    </source>
</evidence>
<name>A0A5J4YP61_PORPP</name>
<accession>A0A5J4YP61</accession>
<dbReference type="EMBL" id="VRMN01000008">
    <property type="protein sequence ID" value="KAA8493088.1"/>
    <property type="molecule type" value="Genomic_DNA"/>
</dbReference>
<evidence type="ECO:0000313" key="1">
    <source>
        <dbReference type="EMBL" id="KAA8493088.1"/>
    </source>
</evidence>
<proteinExistence type="predicted"/>
<dbReference type="AlphaFoldDB" id="A0A5J4YP61"/>
<gene>
    <name evidence="1" type="ORF">FVE85_9360</name>
</gene>
<dbReference type="Proteomes" id="UP000324585">
    <property type="component" value="Unassembled WGS sequence"/>
</dbReference>
<sequence length="317" mass="35919">MSDKEEVEQLRMQLAMALNANIIAQNTSELKAREYALHAMITDSKLARVEAELHSLRNDVNELIDILKQCEWQRVSLPTPPMEPRVKYPTESSFHAELVWLRASMVNAQQGLTGFLAGVDCAYTGCKEKHSVPELVMVEWPEKNADGWPARVERIDDVQSPIPEAILLEHPAFDMRLKTKNHRVSRVYVRFEGRPLTVELVGARALPDVNVIWSKLSSYLLVRWNIKGSCRYPWPDYSWVAQDKIRGVFECYEATYGSACIRFGLSKRSADAAMDAPLACSRDCVSGSCRRRGRVAADLITDCRRAHDYLLQATHGL</sequence>